<sequence length="139" mass="14903">MSASAAVLVYSDNAATRRQVITALGPCPHPDLVRVEYLEAATPAAAIALLEAVDLRLAVLDGEATPAGGMGIAKQVRDEFDWCPPILLLTGRPDDMWLARWSRADAVVPHPVDPWRLVAAVNRVLGVELNAASSNREAR</sequence>
<evidence type="ECO:0000313" key="3">
    <source>
        <dbReference type="EMBL" id="BDY29364.1"/>
    </source>
</evidence>
<accession>A0AAI8XL96</accession>
<reference evidence="3" key="1">
    <citation type="submission" date="2023-03" db="EMBL/GenBank/DDBJ databases">
        <title>Draft genome sequence of a Mycolicibacterium mageritense strain H4_3_1 isolated from a hybrid biological-inorganic system reactor.</title>
        <authorList>
            <person name="Feng X."/>
            <person name="Kazama D."/>
            <person name="Sato K."/>
            <person name="Kobayashi H."/>
        </authorList>
    </citation>
    <scope>NUCLEOTIDE SEQUENCE</scope>
    <source>
        <strain evidence="3">H4_3_1</strain>
    </source>
</reference>
<dbReference type="InterPro" id="IPR011006">
    <property type="entry name" value="CheY-like_superfamily"/>
</dbReference>
<proteinExistence type="predicted"/>
<feature type="domain" description="Response regulatory" evidence="2">
    <location>
        <begin position="6"/>
        <end position="125"/>
    </location>
</feature>
<name>A0AAI8XL96_MYCME</name>
<dbReference type="Gene3D" id="3.40.50.2300">
    <property type="match status" value="1"/>
</dbReference>
<dbReference type="PROSITE" id="PS50110">
    <property type="entry name" value="RESPONSE_REGULATORY"/>
    <property type="match status" value="1"/>
</dbReference>
<dbReference type="GO" id="GO:0000160">
    <property type="term" value="P:phosphorelay signal transduction system"/>
    <property type="evidence" value="ECO:0007669"/>
    <property type="project" value="InterPro"/>
</dbReference>
<evidence type="ECO:0000313" key="4">
    <source>
        <dbReference type="Proteomes" id="UP001241092"/>
    </source>
</evidence>
<dbReference type="SUPFAM" id="SSF52172">
    <property type="entry name" value="CheY-like"/>
    <property type="match status" value="1"/>
</dbReference>
<organism evidence="3 4">
    <name type="scientific">Mycolicibacterium mageritense</name>
    <name type="common">Mycobacterium mageritense</name>
    <dbReference type="NCBI Taxonomy" id="53462"/>
    <lineage>
        <taxon>Bacteria</taxon>
        <taxon>Bacillati</taxon>
        <taxon>Actinomycetota</taxon>
        <taxon>Actinomycetes</taxon>
        <taxon>Mycobacteriales</taxon>
        <taxon>Mycobacteriaceae</taxon>
        <taxon>Mycolicibacterium</taxon>
    </lineage>
</organism>
<dbReference type="InterPro" id="IPR001789">
    <property type="entry name" value="Sig_transdc_resp-reg_receiver"/>
</dbReference>
<evidence type="ECO:0000259" key="2">
    <source>
        <dbReference type="PROSITE" id="PS50110"/>
    </source>
</evidence>
<gene>
    <name evidence="3" type="ORF">hbim_03302</name>
</gene>
<dbReference type="EMBL" id="AP027452">
    <property type="protein sequence ID" value="BDY29364.1"/>
    <property type="molecule type" value="Genomic_DNA"/>
</dbReference>
<dbReference type="RefSeq" id="WP_286215943.1">
    <property type="nucleotide sequence ID" value="NZ_AP027452.1"/>
</dbReference>
<feature type="modified residue" description="4-aspartylphosphate" evidence="1">
    <location>
        <position position="61"/>
    </location>
</feature>
<dbReference type="Proteomes" id="UP001241092">
    <property type="component" value="Chromosome"/>
</dbReference>
<dbReference type="AlphaFoldDB" id="A0AAI8XL96"/>
<protein>
    <submittedName>
        <fullName evidence="3">Response regulatory protein</fullName>
    </submittedName>
</protein>
<evidence type="ECO:0000256" key="1">
    <source>
        <dbReference type="PROSITE-ProRule" id="PRU00169"/>
    </source>
</evidence>
<keyword evidence="1" id="KW-0597">Phosphoprotein</keyword>